<dbReference type="OrthoDB" id="212062at2"/>
<sequence>MASLQTDPSGNYHVKFRLGGRQYRRSLRTKLRRKAEAAASHVEENIRLISEGRMTLPTSADVPTFLLSDGKLQEQITLTPVLRVGELLKKYLRSIPRDTLEQTTINTFGVHMRHIERQIGGRTLLNLVTKSALQEYVTARSKEPGRRGYISAATIRKEIATFGSLWNWAASEGFVDFEFPRKGLLFPKQDDKPPFQTWEQITRQVRDNHLTKKEAAPVWDCLYLDTQRLRALLQFIKENSRHACLYPMTVLAAFTGARRSELCRSHTSDVDLACSP</sequence>
<dbReference type="RefSeq" id="WP_077026137.1">
    <property type="nucleotide sequence ID" value="NZ_CP017641.1"/>
</dbReference>
<dbReference type="SUPFAM" id="SSF56349">
    <property type="entry name" value="DNA breaking-rejoining enzymes"/>
    <property type="match status" value="1"/>
</dbReference>
<reference evidence="2 3" key="1">
    <citation type="journal article" date="2016" name="Front. Microbiol.">
        <title>Fuerstia marisgermanicae gen. nov., sp. nov., an Unusual Member of the Phylum Planctomycetes from the German Wadden Sea.</title>
        <authorList>
            <person name="Kohn T."/>
            <person name="Heuer A."/>
            <person name="Jogler M."/>
            <person name="Vollmers J."/>
            <person name="Boedeker C."/>
            <person name="Bunk B."/>
            <person name="Rast P."/>
            <person name="Borchert D."/>
            <person name="Glockner I."/>
            <person name="Freese H.M."/>
            <person name="Klenk H.P."/>
            <person name="Overmann J."/>
            <person name="Kaster A.K."/>
            <person name="Rohde M."/>
            <person name="Wiegand S."/>
            <person name="Jogler C."/>
        </authorList>
    </citation>
    <scope>NUCLEOTIDE SEQUENCE [LARGE SCALE GENOMIC DNA]</scope>
    <source>
        <strain evidence="2 3">NH11</strain>
    </source>
</reference>
<gene>
    <name evidence="2" type="ORF">Fuma_04549</name>
</gene>
<dbReference type="AlphaFoldDB" id="A0A1P8WLG5"/>
<dbReference type="InterPro" id="IPR010998">
    <property type="entry name" value="Integrase_recombinase_N"/>
</dbReference>
<organism evidence="2 3">
    <name type="scientific">Fuerstiella marisgermanici</name>
    <dbReference type="NCBI Taxonomy" id="1891926"/>
    <lineage>
        <taxon>Bacteria</taxon>
        <taxon>Pseudomonadati</taxon>
        <taxon>Planctomycetota</taxon>
        <taxon>Planctomycetia</taxon>
        <taxon>Planctomycetales</taxon>
        <taxon>Planctomycetaceae</taxon>
        <taxon>Fuerstiella</taxon>
    </lineage>
</organism>
<protein>
    <submittedName>
        <fullName evidence="2">Site-specific recombinase</fullName>
    </submittedName>
</protein>
<dbReference type="KEGG" id="fmr:Fuma_04549"/>
<dbReference type="Proteomes" id="UP000187735">
    <property type="component" value="Chromosome"/>
</dbReference>
<name>A0A1P8WLG5_9PLAN</name>
<dbReference type="InterPro" id="IPR011010">
    <property type="entry name" value="DNA_brk_join_enz"/>
</dbReference>
<evidence type="ECO:0000313" key="2">
    <source>
        <dbReference type="EMBL" id="APZ94899.1"/>
    </source>
</evidence>
<keyword evidence="1" id="KW-0238">DNA-binding</keyword>
<evidence type="ECO:0000313" key="3">
    <source>
        <dbReference type="Proteomes" id="UP000187735"/>
    </source>
</evidence>
<evidence type="ECO:0000256" key="1">
    <source>
        <dbReference type="ARBA" id="ARBA00023125"/>
    </source>
</evidence>
<keyword evidence="3" id="KW-1185">Reference proteome</keyword>
<proteinExistence type="predicted"/>
<dbReference type="Gene3D" id="1.10.150.130">
    <property type="match status" value="1"/>
</dbReference>
<dbReference type="GO" id="GO:0003677">
    <property type="term" value="F:DNA binding"/>
    <property type="evidence" value="ECO:0007669"/>
    <property type="project" value="UniProtKB-KW"/>
</dbReference>
<dbReference type="EMBL" id="CP017641">
    <property type="protein sequence ID" value="APZ94899.1"/>
    <property type="molecule type" value="Genomic_DNA"/>
</dbReference>
<accession>A0A1P8WLG5</accession>